<evidence type="ECO:0000313" key="2">
    <source>
        <dbReference type="EMBL" id="TXD35001.1"/>
    </source>
</evidence>
<sequence length="429" mass="47350">MKVIISNTVALNGGDAAILQAIVDALSDELGKDTRFTVFDSQPETARRYYPDFDFQKLLYLKVARSPSGLGPIVRPLQMRRFETAAKLWGRGQKSAAKLLLSRAEVEALQTYAEADLIISTGGTYLVENYDIEPRLFDYRIALALGRPLVFYTQSLGPFREPQNQQRVRDIFNQASLVLLRDARSKHHLLEIGVSPDNLHVCADAVFALDVGPKPATPAREGADTISDTTDNTRRPKVAVSVRHWSHFENLSTDEGMKRYCDAIAAGVTHLVEHHQADVTFISTCQGIPEYWTHDSKTAHAIVDTLPDAVRKHVNVDDAFHPPQDLVKTLAAFDAVIATRMHMAILALIAGTAVLPVSYEFKTTELFERMGAGQWVEDINTIDADAFVQKIDALLADLPGVKALLAKGVAEQREIALEGARKVKKLVAS</sequence>
<dbReference type="RefSeq" id="WP_146982805.1">
    <property type="nucleotide sequence ID" value="NZ_VOSM01000011.1"/>
</dbReference>
<proteinExistence type="predicted"/>
<dbReference type="Proteomes" id="UP000321412">
    <property type="component" value="Unassembled WGS sequence"/>
</dbReference>
<dbReference type="Pfam" id="PF04230">
    <property type="entry name" value="PS_pyruv_trans"/>
    <property type="match status" value="1"/>
</dbReference>
<protein>
    <submittedName>
        <fullName evidence="2">Polysaccharide pyruvyl transferase</fullName>
    </submittedName>
</protein>
<organism evidence="2 3">
    <name type="scientific">Lujinxingia vulgaris</name>
    <dbReference type="NCBI Taxonomy" id="2600176"/>
    <lineage>
        <taxon>Bacteria</taxon>
        <taxon>Deltaproteobacteria</taxon>
        <taxon>Bradymonadales</taxon>
        <taxon>Lujinxingiaceae</taxon>
        <taxon>Lujinxingia</taxon>
    </lineage>
</organism>
<dbReference type="PANTHER" id="PTHR36836:SF1">
    <property type="entry name" value="COLANIC ACID BIOSYNTHESIS PROTEIN WCAK"/>
    <property type="match status" value="1"/>
</dbReference>
<accession>A0A5C6X7C2</accession>
<evidence type="ECO:0000259" key="1">
    <source>
        <dbReference type="Pfam" id="PF04230"/>
    </source>
</evidence>
<reference evidence="2 3" key="1">
    <citation type="submission" date="2019-08" db="EMBL/GenBank/DDBJ databases">
        <title>Bradymonadales sp. TMQ4.</title>
        <authorList>
            <person name="Liang Q."/>
        </authorList>
    </citation>
    <scope>NUCLEOTIDE SEQUENCE [LARGE SCALE GENOMIC DNA]</scope>
    <source>
        <strain evidence="2 3">TMQ4</strain>
    </source>
</reference>
<feature type="domain" description="Polysaccharide pyruvyl transferase" evidence="1">
    <location>
        <begin position="12"/>
        <end position="359"/>
    </location>
</feature>
<dbReference type="EMBL" id="VOSM01000011">
    <property type="protein sequence ID" value="TXD35001.1"/>
    <property type="molecule type" value="Genomic_DNA"/>
</dbReference>
<dbReference type="OrthoDB" id="1814359at2"/>
<dbReference type="GO" id="GO:0016740">
    <property type="term" value="F:transferase activity"/>
    <property type="evidence" value="ECO:0007669"/>
    <property type="project" value="UniProtKB-KW"/>
</dbReference>
<keyword evidence="2" id="KW-0808">Transferase</keyword>
<dbReference type="InterPro" id="IPR007345">
    <property type="entry name" value="Polysacch_pyruvyl_Trfase"/>
</dbReference>
<comment type="caution">
    <text evidence="2">The sequence shown here is derived from an EMBL/GenBank/DDBJ whole genome shotgun (WGS) entry which is preliminary data.</text>
</comment>
<dbReference type="AlphaFoldDB" id="A0A5C6X7C2"/>
<keyword evidence="3" id="KW-1185">Reference proteome</keyword>
<gene>
    <name evidence="2" type="ORF">FRC98_17950</name>
</gene>
<name>A0A5C6X7C2_9DELT</name>
<dbReference type="PANTHER" id="PTHR36836">
    <property type="entry name" value="COLANIC ACID BIOSYNTHESIS PROTEIN WCAK"/>
    <property type="match status" value="1"/>
</dbReference>
<evidence type="ECO:0000313" key="3">
    <source>
        <dbReference type="Proteomes" id="UP000321412"/>
    </source>
</evidence>